<protein>
    <submittedName>
        <fullName evidence="3">Zinc finger protein ENHYDROUS</fullName>
    </submittedName>
</protein>
<dbReference type="GO" id="GO:0008270">
    <property type="term" value="F:zinc ion binding"/>
    <property type="evidence" value="ECO:0007669"/>
    <property type="project" value="UniProtKB-KW"/>
</dbReference>
<dbReference type="InterPro" id="IPR013087">
    <property type="entry name" value="Znf_C2H2_type"/>
</dbReference>
<dbReference type="GO" id="GO:0005634">
    <property type="term" value="C:nucleus"/>
    <property type="evidence" value="ECO:0007669"/>
    <property type="project" value="TreeGrafter"/>
</dbReference>
<dbReference type="InterPro" id="IPR031140">
    <property type="entry name" value="IDD1-16"/>
</dbReference>
<organism evidence="3 4">
    <name type="scientific">Cucurbita argyrosperma subsp. sororia</name>
    <dbReference type="NCBI Taxonomy" id="37648"/>
    <lineage>
        <taxon>Eukaryota</taxon>
        <taxon>Viridiplantae</taxon>
        <taxon>Streptophyta</taxon>
        <taxon>Embryophyta</taxon>
        <taxon>Tracheophyta</taxon>
        <taxon>Spermatophyta</taxon>
        <taxon>Magnoliopsida</taxon>
        <taxon>eudicotyledons</taxon>
        <taxon>Gunneridae</taxon>
        <taxon>Pentapetalae</taxon>
        <taxon>rosids</taxon>
        <taxon>fabids</taxon>
        <taxon>Cucurbitales</taxon>
        <taxon>Cucurbitaceae</taxon>
        <taxon>Cucurbiteae</taxon>
        <taxon>Cucurbita</taxon>
    </lineage>
</organism>
<evidence type="ECO:0000313" key="4">
    <source>
        <dbReference type="Proteomes" id="UP000685013"/>
    </source>
</evidence>
<evidence type="ECO:0000256" key="1">
    <source>
        <dbReference type="PROSITE-ProRule" id="PRU00042"/>
    </source>
</evidence>
<dbReference type="EMBL" id="JAGKQH010000005">
    <property type="protein sequence ID" value="KAG6598429.1"/>
    <property type="molecule type" value="Genomic_DNA"/>
</dbReference>
<reference evidence="3 4" key="1">
    <citation type="journal article" date="2021" name="Hortic Res">
        <title>The domestication of Cucurbita argyrosperma as revealed by the genome of its wild relative.</title>
        <authorList>
            <person name="Barrera-Redondo J."/>
            <person name="Sanchez-de la Vega G."/>
            <person name="Aguirre-Liguori J.A."/>
            <person name="Castellanos-Morales G."/>
            <person name="Gutierrez-Guerrero Y.T."/>
            <person name="Aguirre-Dugua X."/>
            <person name="Aguirre-Planter E."/>
            <person name="Tenaillon M.I."/>
            <person name="Lira-Saade R."/>
            <person name="Eguiarte L.E."/>
        </authorList>
    </citation>
    <scope>NUCLEOTIDE SEQUENCE [LARGE SCALE GENOMIC DNA]</scope>
    <source>
        <strain evidence="3">JBR-2021</strain>
    </source>
</reference>
<dbReference type="PANTHER" id="PTHR10593">
    <property type="entry name" value="SERINE/THREONINE-PROTEIN KINASE RIO"/>
    <property type="match status" value="1"/>
</dbReference>
<comment type="caution">
    <text evidence="3">The sequence shown here is derived from an EMBL/GenBank/DDBJ whole genome shotgun (WGS) entry which is preliminary data.</text>
</comment>
<keyword evidence="1" id="KW-0862">Zinc</keyword>
<dbReference type="PROSITE" id="PS00028">
    <property type="entry name" value="ZINC_FINGER_C2H2_1"/>
    <property type="match status" value="1"/>
</dbReference>
<sequence length="169" mass="18911">MHCSTPWLDGCGVSCSSASNSLKVWVKTRLVFHSCPKLPYPDLRKNPPTAAVAASCSPGVEIEIIDAVAVAKKKRNVPGIPDPAALVIVLSPKSLLATNRFLCEICNKGFKRDQNLQLHRGGHKLPWKLRQRTSNEIRKRIYIKLSLQDFMILKQIIVRFTCELNPQPN</sequence>
<dbReference type="AlphaFoldDB" id="A0AAV6NK54"/>
<feature type="domain" description="C2H2-type" evidence="2">
    <location>
        <begin position="101"/>
        <end position="123"/>
    </location>
</feature>
<evidence type="ECO:0000313" key="3">
    <source>
        <dbReference type="EMBL" id="KAG6598429.1"/>
    </source>
</evidence>
<dbReference type="Proteomes" id="UP000685013">
    <property type="component" value="Chromosome 5"/>
</dbReference>
<name>A0AAV6NK54_9ROSI</name>
<feature type="non-terminal residue" evidence="3">
    <location>
        <position position="1"/>
    </location>
</feature>
<proteinExistence type="predicted"/>
<gene>
    <name evidence="3" type="primary">ENY</name>
    <name evidence="3" type="ORF">SDJN03_08207</name>
</gene>
<keyword evidence="1" id="KW-0863">Zinc-finger</keyword>
<accession>A0AAV6NK54</accession>
<dbReference type="GO" id="GO:0003700">
    <property type="term" value="F:DNA-binding transcription factor activity"/>
    <property type="evidence" value="ECO:0007669"/>
    <property type="project" value="TreeGrafter"/>
</dbReference>
<keyword evidence="4" id="KW-1185">Reference proteome</keyword>
<evidence type="ECO:0000259" key="2">
    <source>
        <dbReference type="PROSITE" id="PS50157"/>
    </source>
</evidence>
<keyword evidence="1" id="KW-0479">Metal-binding</keyword>
<dbReference type="PROSITE" id="PS50157">
    <property type="entry name" value="ZINC_FINGER_C2H2_2"/>
    <property type="match status" value="1"/>
</dbReference>
<dbReference type="PANTHER" id="PTHR10593:SF236">
    <property type="entry name" value="PROTEIN INDETERMINATE-DOMAIN 11"/>
    <property type="match status" value="1"/>
</dbReference>